<evidence type="ECO:0000313" key="2">
    <source>
        <dbReference type="EMBL" id="SFZ77156.1"/>
    </source>
</evidence>
<proteinExistence type="predicted"/>
<accession>A0A1K2HJY7</accession>
<evidence type="ECO:0000313" key="3">
    <source>
        <dbReference type="Proteomes" id="UP000185655"/>
    </source>
</evidence>
<dbReference type="EMBL" id="FPKS01000033">
    <property type="protein sequence ID" value="SFZ77156.1"/>
    <property type="molecule type" value="Genomic_DNA"/>
</dbReference>
<protein>
    <submittedName>
        <fullName evidence="2">Uncharacterized protein</fullName>
    </submittedName>
</protein>
<evidence type="ECO:0000313" key="4">
    <source>
        <dbReference type="Proteomes" id="UP000218979"/>
    </source>
</evidence>
<dbReference type="OrthoDB" id="3240019at2"/>
<organism evidence="2 3">
    <name type="scientific">Pseudolactococcus chungangensis CAU 28 = DSM 22330</name>
    <dbReference type="NCBI Taxonomy" id="1122154"/>
    <lineage>
        <taxon>Bacteria</taxon>
        <taxon>Bacillati</taxon>
        <taxon>Bacillota</taxon>
        <taxon>Bacilli</taxon>
        <taxon>Lactobacillales</taxon>
        <taxon>Streptococcaceae</taxon>
        <taxon>Pseudolactococcus</taxon>
    </lineage>
</organism>
<dbReference type="Proteomes" id="UP000185655">
    <property type="component" value="Unassembled WGS sequence"/>
</dbReference>
<gene>
    <name evidence="1" type="ORF">RR45_GL001657</name>
    <name evidence="2" type="ORF">SAMN02746068_02201</name>
</gene>
<sequence>MNNDRYHIKENAEFLKDLGKKYGNVLNRTTMINFVNDAKEKSSISTSVNFGIMVKYLVDVLGLFEEIRIYPDNKEPIIRYVAKYISVSPYEIALSLKSKSFLSHYSALYVHDLTFNNPKEIYINTEQTLKPRNEANSKLTQGKIDFAFSKPMRKTKTTFLFRYNGIMYTVFVLNSKNTRNTGIIKKETFEFSKAINVTNLERTLIDVTVRPTYSGGSSEILEAYKLASLLIDINRMELYLKKFDYIYPYEKSILLYIKYIGNSVLFENLYKAWYKRIDDNLNFYLDYQIADSKLDTNLNIYYPKTFDIQGVLLQS</sequence>
<evidence type="ECO:0000313" key="1">
    <source>
        <dbReference type="EMBL" id="PCR98965.1"/>
    </source>
</evidence>
<dbReference type="Proteomes" id="UP000218979">
    <property type="component" value="Unassembled WGS sequence"/>
</dbReference>
<dbReference type="AlphaFoldDB" id="A0A1K2HJY7"/>
<reference evidence="2 3" key="2">
    <citation type="submission" date="2016-11" db="EMBL/GenBank/DDBJ databases">
        <authorList>
            <person name="Jaros S."/>
            <person name="Januszkiewicz K."/>
            <person name="Wedrychowicz H."/>
        </authorList>
    </citation>
    <scope>NUCLEOTIDE SEQUENCE [LARGE SCALE GENOMIC DNA]</scope>
    <source>
        <strain evidence="2 3">DSM 22330</strain>
    </source>
</reference>
<dbReference type="EMBL" id="JXJT01000049">
    <property type="protein sequence ID" value="PCR98965.1"/>
    <property type="molecule type" value="Genomic_DNA"/>
</dbReference>
<name>A0A1K2HJY7_9LACT</name>
<keyword evidence="4" id="KW-1185">Reference proteome</keyword>
<reference evidence="1 4" key="1">
    <citation type="submission" date="2014-12" db="EMBL/GenBank/DDBJ databases">
        <title>Draft genome sequences of 10 type strains of Lactococcus.</title>
        <authorList>
            <person name="Sun Z."/>
            <person name="Zhong Z."/>
            <person name="Liu W."/>
            <person name="Zhang W."/>
            <person name="Zhang H."/>
        </authorList>
    </citation>
    <scope>NUCLEOTIDE SEQUENCE [LARGE SCALE GENOMIC DNA]</scope>
    <source>
        <strain evidence="1 4">DSM 22330</strain>
    </source>
</reference>
<dbReference type="RefSeq" id="WP_072353696.1">
    <property type="nucleotide sequence ID" value="NZ_FPKS01000033.1"/>
</dbReference>